<organism evidence="3 5">
    <name type="scientific">Durusdinium trenchii</name>
    <dbReference type="NCBI Taxonomy" id="1381693"/>
    <lineage>
        <taxon>Eukaryota</taxon>
        <taxon>Sar</taxon>
        <taxon>Alveolata</taxon>
        <taxon>Dinophyceae</taxon>
        <taxon>Suessiales</taxon>
        <taxon>Symbiodiniaceae</taxon>
        <taxon>Durusdinium</taxon>
    </lineage>
</organism>
<dbReference type="SUPFAM" id="SSF54909">
    <property type="entry name" value="Dimeric alpha+beta barrel"/>
    <property type="match status" value="1"/>
</dbReference>
<feature type="domain" description="Stress-response A/B barrel" evidence="2">
    <location>
        <begin position="9"/>
        <end position="108"/>
    </location>
</feature>
<protein>
    <recommendedName>
        <fullName evidence="2">Stress-response A/B barrel domain-containing protein</fullName>
    </recommendedName>
</protein>
<evidence type="ECO:0000259" key="2">
    <source>
        <dbReference type="PROSITE" id="PS51502"/>
    </source>
</evidence>
<accession>A0ABP0PVD7</accession>
<dbReference type="SMART" id="SM00886">
    <property type="entry name" value="Dabb"/>
    <property type="match status" value="1"/>
</dbReference>
<evidence type="ECO:0000313" key="4">
    <source>
        <dbReference type="EMBL" id="CAK9079410.1"/>
    </source>
</evidence>
<comment type="caution">
    <text evidence="3">The sequence shown here is derived from an EMBL/GenBank/DDBJ whole genome shotgun (WGS) entry which is preliminary data.</text>
</comment>
<dbReference type="Pfam" id="PF07876">
    <property type="entry name" value="Dabb"/>
    <property type="match status" value="1"/>
</dbReference>
<dbReference type="EMBL" id="CAXAMN010023640">
    <property type="protein sequence ID" value="CAK9079307.1"/>
    <property type="molecule type" value="Genomic_DNA"/>
</dbReference>
<evidence type="ECO:0000313" key="5">
    <source>
        <dbReference type="Proteomes" id="UP001642484"/>
    </source>
</evidence>
<keyword evidence="5" id="KW-1185">Reference proteome</keyword>
<comment type="subunit">
    <text evidence="1">Homodimer.</text>
</comment>
<gene>
    <name evidence="3" type="ORF">CCMP2556_LOCUS39065</name>
    <name evidence="4" type="ORF">CCMP2556_LOCUS39104</name>
</gene>
<dbReference type="PANTHER" id="PTHR33178:SF10">
    <property type="entry name" value="STRESS-RESPONSE A_B BARREL DOMAIN-CONTAINING PROTEIN"/>
    <property type="match status" value="1"/>
</dbReference>
<proteinExistence type="predicted"/>
<reference evidence="3 5" key="1">
    <citation type="submission" date="2024-02" db="EMBL/GenBank/DDBJ databases">
        <authorList>
            <person name="Chen Y."/>
            <person name="Shah S."/>
            <person name="Dougan E. K."/>
            <person name="Thang M."/>
            <person name="Chan C."/>
        </authorList>
    </citation>
    <scope>NUCLEOTIDE SEQUENCE [LARGE SCALE GENOMIC DNA]</scope>
</reference>
<dbReference type="InterPro" id="IPR011008">
    <property type="entry name" value="Dimeric_a/b-barrel"/>
</dbReference>
<dbReference type="Proteomes" id="UP001642484">
    <property type="component" value="Unassembled WGS sequence"/>
</dbReference>
<dbReference type="EMBL" id="CAXAMN010023651">
    <property type="protein sequence ID" value="CAK9079410.1"/>
    <property type="molecule type" value="Genomic_DNA"/>
</dbReference>
<evidence type="ECO:0000313" key="3">
    <source>
        <dbReference type="EMBL" id="CAK9079307.1"/>
    </source>
</evidence>
<evidence type="ECO:0000256" key="1">
    <source>
        <dbReference type="ARBA" id="ARBA00011738"/>
    </source>
</evidence>
<dbReference type="PROSITE" id="PS51502">
    <property type="entry name" value="S_R_A_B_BARREL"/>
    <property type="match status" value="1"/>
</dbReference>
<dbReference type="InterPro" id="IPR044662">
    <property type="entry name" value="HS1/DABB1-like"/>
</dbReference>
<dbReference type="PANTHER" id="PTHR33178">
    <property type="match status" value="1"/>
</dbReference>
<sequence>MMSAASRGLRHVVMIGVKESTSTEQILAVKEGLAALKDTCGILDFEFGMDLKLPSGQSHPAGKNRTCTWFADFPSVEAYEAYAAHPEHVKVINDLIKPIMEPGTRAAIQYER</sequence>
<dbReference type="InterPro" id="IPR013097">
    <property type="entry name" value="Dabb"/>
</dbReference>
<name>A0ABP0PVD7_9DINO</name>
<dbReference type="Gene3D" id="3.30.70.100">
    <property type="match status" value="1"/>
</dbReference>